<dbReference type="InterPro" id="IPR052538">
    <property type="entry name" value="Flavonoid_dioxygenase-like"/>
</dbReference>
<dbReference type="KEGG" id="cfc:CFLV_11835"/>
<dbReference type="InterPro" id="IPR014710">
    <property type="entry name" value="RmlC-like_jellyroll"/>
</dbReference>
<protein>
    <submittedName>
        <fullName evidence="2">Cupin</fullName>
    </submittedName>
</protein>
<evidence type="ECO:0000313" key="3">
    <source>
        <dbReference type="EMBL" id="GEB98664.1"/>
    </source>
</evidence>
<dbReference type="EMBL" id="BJNB01000044">
    <property type="protein sequence ID" value="GEB98664.1"/>
    <property type="molecule type" value="Genomic_DNA"/>
</dbReference>
<dbReference type="Proteomes" id="UP000315353">
    <property type="component" value="Unassembled WGS sequence"/>
</dbReference>
<evidence type="ECO:0000313" key="2">
    <source>
        <dbReference type="EMBL" id="APT87771.1"/>
    </source>
</evidence>
<reference evidence="2 4" key="1">
    <citation type="submission" date="2014-08" db="EMBL/GenBank/DDBJ databases">
        <title>Complete genome sequence of Corynebacterium flavescens OJ8(T)(=DSM 20296(T)), isolated from cheese.</title>
        <authorList>
            <person name="Ruckert C."/>
            <person name="Albersmeier A."/>
            <person name="Winkler A."/>
            <person name="Kalinowski J."/>
        </authorList>
    </citation>
    <scope>NUCLEOTIDE SEQUENCE [LARGE SCALE GENOMIC DNA]</scope>
    <source>
        <strain evidence="2 4">OJ8</strain>
    </source>
</reference>
<dbReference type="Proteomes" id="UP000185479">
    <property type="component" value="Chromosome"/>
</dbReference>
<dbReference type="InterPro" id="IPR013096">
    <property type="entry name" value="Cupin_2"/>
</dbReference>
<dbReference type="RefSeq" id="WP_075730693.1">
    <property type="nucleotide sequence ID" value="NZ_BJNB01000044.1"/>
</dbReference>
<dbReference type="InterPro" id="IPR011051">
    <property type="entry name" value="RmlC_Cupin_sf"/>
</dbReference>
<gene>
    <name evidence="3" type="ORF">CFL01nite_21590</name>
    <name evidence="2" type="ORF">CFLV_11835</name>
</gene>
<dbReference type="OrthoDB" id="3231985at2"/>
<dbReference type="GeneID" id="82881360"/>
<reference evidence="3 5" key="2">
    <citation type="submission" date="2019-06" db="EMBL/GenBank/DDBJ databases">
        <title>Whole genome shotgun sequence of Corynebacterium flavescens NBRC 14136.</title>
        <authorList>
            <person name="Hosoyama A."/>
            <person name="Uohara A."/>
            <person name="Ohji S."/>
            <person name="Ichikawa N."/>
        </authorList>
    </citation>
    <scope>NUCLEOTIDE SEQUENCE [LARGE SCALE GENOMIC DNA]</scope>
    <source>
        <strain evidence="3 5">NBRC 14136</strain>
    </source>
</reference>
<dbReference type="Pfam" id="PF07883">
    <property type="entry name" value="Cupin_2"/>
    <property type="match status" value="1"/>
</dbReference>
<dbReference type="STRING" id="28028.CFLV_11835"/>
<dbReference type="Gene3D" id="2.60.120.10">
    <property type="entry name" value="Jelly Rolls"/>
    <property type="match status" value="1"/>
</dbReference>
<name>A0A1L7CPN2_CORFL</name>
<dbReference type="PANTHER" id="PTHR43346:SF1">
    <property type="entry name" value="QUERCETIN 2,3-DIOXYGENASE-RELATED"/>
    <property type="match status" value="1"/>
</dbReference>
<dbReference type="PANTHER" id="PTHR43346">
    <property type="entry name" value="LIGAND BINDING DOMAIN PROTEIN, PUTATIVE (AFU_ORTHOLOGUE AFUA_6G14370)-RELATED"/>
    <property type="match status" value="1"/>
</dbReference>
<organism evidence="2 4">
    <name type="scientific">Corynebacterium flavescens</name>
    <dbReference type="NCBI Taxonomy" id="28028"/>
    <lineage>
        <taxon>Bacteria</taxon>
        <taxon>Bacillati</taxon>
        <taxon>Actinomycetota</taxon>
        <taxon>Actinomycetes</taxon>
        <taxon>Mycobacteriales</taxon>
        <taxon>Corynebacteriaceae</taxon>
        <taxon>Corynebacterium</taxon>
    </lineage>
</organism>
<accession>A0A1L7CPN2</accession>
<evidence type="ECO:0000313" key="4">
    <source>
        <dbReference type="Proteomes" id="UP000185479"/>
    </source>
</evidence>
<dbReference type="AlphaFoldDB" id="A0A1L7CPN2"/>
<proteinExistence type="predicted"/>
<dbReference type="CDD" id="cd02223">
    <property type="entry name" value="cupin_Bh2720-like"/>
    <property type="match status" value="1"/>
</dbReference>
<sequence>MVSSKNFHIGDNIKHFTIADIATDNPDFRRVLWTGHHAQTVVMTIPPGEEIGEEVHDTTDQILTFVAGTGKADLDGETHLIGPGDQCAVPAGVRHNFRNTGDEPLVLYTIYAPPEHAVDSAHAIRTKAEAAEAEGRDTPPES</sequence>
<feature type="domain" description="Cupin type-2" evidence="1">
    <location>
        <begin position="42"/>
        <end position="111"/>
    </location>
</feature>
<evidence type="ECO:0000313" key="5">
    <source>
        <dbReference type="Proteomes" id="UP000315353"/>
    </source>
</evidence>
<dbReference type="SUPFAM" id="SSF51182">
    <property type="entry name" value="RmlC-like cupins"/>
    <property type="match status" value="1"/>
</dbReference>
<keyword evidence="4" id="KW-1185">Reference proteome</keyword>
<dbReference type="EMBL" id="CP009246">
    <property type="protein sequence ID" value="APT87771.1"/>
    <property type="molecule type" value="Genomic_DNA"/>
</dbReference>
<evidence type="ECO:0000259" key="1">
    <source>
        <dbReference type="Pfam" id="PF07883"/>
    </source>
</evidence>